<evidence type="ECO:0000313" key="8">
    <source>
        <dbReference type="EMBL" id="JAV11438.1"/>
    </source>
</evidence>
<dbReference type="Gene3D" id="1.20.144.10">
    <property type="entry name" value="Phosphatidic acid phosphatase type 2/haloperoxidase"/>
    <property type="match status" value="1"/>
</dbReference>
<feature type="transmembrane region" description="Helical" evidence="6">
    <location>
        <begin position="77"/>
        <end position="98"/>
    </location>
</feature>
<sequence length="364" mass="40570">MTENTMDKSATLDCGTSETQFTNGDKLEKGCFNFGHSIQELSKDDGLKQTQININSQVIGQNKSIEYPTLKALIKKMGVLAITLDIMIIILLIVFMTLSETGVIPTHKRGFTCGDESINFPFTGDTISAGMVLGSVVVPLFIMWLVEVLRAQSHSSRLAIWKKSLCISLYWFNKYLIGFGIHLALVDAMKSLMGESRPHFLDSCRPQEAINCTVGTFISNFTCTNTEYPVQLVFDSYRSFPSGHSSVGNFVGLFVAWYLYKRFPSTGSKWLVPLFQTLSLIWGAACGITRITDNRHNWWDVLIGGIIGLTFAAYTAKCLCHNFKVFRTSWSDEHLETSSLPLRSENQLLSVTTNGKDDVNSQCA</sequence>
<keyword evidence="5 6" id="KW-0472">Membrane</keyword>
<accession>A0A1L8DYB3</accession>
<evidence type="ECO:0000259" key="7">
    <source>
        <dbReference type="SMART" id="SM00014"/>
    </source>
</evidence>
<dbReference type="AlphaFoldDB" id="A0A1L8DYB3"/>
<evidence type="ECO:0000256" key="6">
    <source>
        <dbReference type="SAM" id="Phobius"/>
    </source>
</evidence>
<keyword evidence="3 6" id="KW-0812">Transmembrane</keyword>
<evidence type="ECO:0000256" key="2">
    <source>
        <dbReference type="ARBA" id="ARBA00008816"/>
    </source>
</evidence>
<feature type="transmembrane region" description="Helical" evidence="6">
    <location>
        <begin position="272"/>
        <end position="292"/>
    </location>
</feature>
<evidence type="ECO:0000256" key="1">
    <source>
        <dbReference type="ARBA" id="ARBA00004141"/>
    </source>
</evidence>
<dbReference type="SMART" id="SM00014">
    <property type="entry name" value="acidPPc"/>
    <property type="match status" value="1"/>
</dbReference>
<dbReference type="Pfam" id="PF01569">
    <property type="entry name" value="PAP2"/>
    <property type="match status" value="1"/>
</dbReference>
<keyword evidence="4 6" id="KW-1133">Transmembrane helix</keyword>
<dbReference type="PANTHER" id="PTHR10165">
    <property type="entry name" value="LIPID PHOSPHATE PHOSPHATASE"/>
    <property type="match status" value="1"/>
</dbReference>
<feature type="domain" description="Phosphatidic acid phosphatase type 2/haloperoxidase" evidence="7">
    <location>
        <begin position="172"/>
        <end position="316"/>
    </location>
</feature>
<evidence type="ECO:0000256" key="4">
    <source>
        <dbReference type="ARBA" id="ARBA00022989"/>
    </source>
</evidence>
<feature type="transmembrane region" description="Helical" evidence="6">
    <location>
        <begin position="167"/>
        <end position="186"/>
    </location>
</feature>
<feature type="transmembrane region" description="Helical" evidence="6">
    <location>
        <begin position="298"/>
        <end position="320"/>
    </location>
</feature>
<dbReference type="GO" id="GO:0046839">
    <property type="term" value="P:phospholipid dephosphorylation"/>
    <property type="evidence" value="ECO:0007669"/>
    <property type="project" value="TreeGrafter"/>
</dbReference>
<dbReference type="EMBL" id="GFDF01002646">
    <property type="protein sequence ID" value="JAV11438.1"/>
    <property type="molecule type" value="Transcribed_RNA"/>
</dbReference>
<comment type="subcellular location">
    <subcellularLocation>
        <location evidence="1">Membrane</location>
        <topology evidence="1">Multi-pass membrane protein</topology>
    </subcellularLocation>
</comment>
<dbReference type="PANTHER" id="PTHR10165:SF103">
    <property type="entry name" value="PHOSPHOLIPID PHOSPHATASE HOMOLOG 1.2 HOMOLOG"/>
    <property type="match status" value="1"/>
</dbReference>
<protein>
    <submittedName>
        <fullName evidence="8">Putative lipid phosphate phosphatase</fullName>
    </submittedName>
</protein>
<reference evidence="8" key="1">
    <citation type="submission" date="2016-12" db="EMBL/GenBank/DDBJ databases">
        <title>An insight into the sialome and mialome of the sand fly, Nyssomyia neivai.</title>
        <authorList>
            <person name="Sebastian V."/>
            <person name="Goulart T.M."/>
            <person name="Oliveira W."/>
            <person name="Calvo E."/>
            <person name="Oliveira L.F."/>
            <person name="Pinto M.C."/>
            <person name="Rosselino A.M."/>
            <person name="Ribeiro J.M."/>
        </authorList>
    </citation>
    <scope>NUCLEOTIDE SEQUENCE</scope>
</reference>
<dbReference type="GO" id="GO:0007165">
    <property type="term" value="P:signal transduction"/>
    <property type="evidence" value="ECO:0007669"/>
    <property type="project" value="TreeGrafter"/>
</dbReference>
<dbReference type="InterPro" id="IPR036938">
    <property type="entry name" value="PAP2/HPO_sf"/>
</dbReference>
<proteinExistence type="inferred from homology"/>
<feature type="transmembrane region" description="Helical" evidence="6">
    <location>
        <begin position="127"/>
        <end position="146"/>
    </location>
</feature>
<dbReference type="InterPro" id="IPR000326">
    <property type="entry name" value="PAP2/HPO"/>
</dbReference>
<dbReference type="GO" id="GO:0008195">
    <property type="term" value="F:phosphatidate phosphatase activity"/>
    <property type="evidence" value="ECO:0007669"/>
    <property type="project" value="TreeGrafter"/>
</dbReference>
<comment type="similarity">
    <text evidence="2">Belongs to the PA-phosphatase related phosphoesterase family.</text>
</comment>
<evidence type="ECO:0000256" key="5">
    <source>
        <dbReference type="ARBA" id="ARBA00023136"/>
    </source>
</evidence>
<dbReference type="InterPro" id="IPR043216">
    <property type="entry name" value="PAP-like"/>
</dbReference>
<dbReference type="GO" id="GO:0005886">
    <property type="term" value="C:plasma membrane"/>
    <property type="evidence" value="ECO:0007669"/>
    <property type="project" value="TreeGrafter"/>
</dbReference>
<dbReference type="GO" id="GO:0006644">
    <property type="term" value="P:phospholipid metabolic process"/>
    <property type="evidence" value="ECO:0007669"/>
    <property type="project" value="InterPro"/>
</dbReference>
<organism evidence="8">
    <name type="scientific">Nyssomyia neivai</name>
    <dbReference type="NCBI Taxonomy" id="330878"/>
    <lineage>
        <taxon>Eukaryota</taxon>
        <taxon>Metazoa</taxon>
        <taxon>Ecdysozoa</taxon>
        <taxon>Arthropoda</taxon>
        <taxon>Hexapoda</taxon>
        <taxon>Insecta</taxon>
        <taxon>Pterygota</taxon>
        <taxon>Neoptera</taxon>
        <taxon>Endopterygota</taxon>
        <taxon>Diptera</taxon>
        <taxon>Nematocera</taxon>
        <taxon>Psychodoidea</taxon>
        <taxon>Psychodidae</taxon>
        <taxon>Nyssomyia</taxon>
    </lineage>
</organism>
<dbReference type="SUPFAM" id="SSF48317">
    <property type="entry name" value="Acid phosphatase/Vanadium-dependent haloperoxidase"/>
    <property type="match status" value="1"/>
</dbReference>
<evidence type="ECO:0000256" key="3">
    <source>
        <dbReference type="ARBA" id="ARBA00022692"/>
    </source>
</evidence>
<feature type="transmembrane region" description="Helical" evidence="6">
    <location>
        <begin position="242"/>
        <end position="260"/>
    </location>
</feature>
<name>A0A1L8DYB3_9DIPT</name>